<dbReference type="SMART" id="SM00905">
    <property type="entry name" value="FolB"/>
    <property type="match status" value="2"/>
</dbReference>
<dbReference type="UniPathway" id="UPA00077">
    <property type="reaction ID" value="UER00155"/>
</dbReference>
<keyword evidence="13" id="KW-0808">Transferase</keyword>
<dbReference type="SUPFAM" id="SSF55083">
    <property type="entry name" value="6-hydroxymethyl-7,8-dihydropterin pyrophosphokinase, HPPK"/>
    <property type="match status" value="1"/>
</dbReference>
<dbReference type="InterPro" id="IPR043133">
    <property type="entry name" value="GTP-CH-I_C/QueF"/>
</dbReference>
<evidence type="ECO:0000256" key="16">
    <source>
        <dbReference type="ARBA" id="ARBA00022777"/>
    </source>
</evidence>
<comment type="function">
    <text evidence="21">Catalyzes three sequential steps of tetrahydrofolate biosynthesis.</text>
</comment>
<evidence type="ECO:0000256" key="13">
    <source>
        <dbReference type="ARBA" id="ARBA00022679"/>
    </source>
</evidence>
<comment type="catalytic activity">
    <reaction evidence="1">
        <text>(7,8-dihydropterin-6-yl)methyl diphosphate + 4-aminobenzoate = 7,8-dihydropteroate + diphosphate</text>
        <dbReference type="Rhea" id="RHEA:19949"/>
        <dbReference type="ChEBI" id="CHEBI:17836"/>
        <dbReference type="ChEBI" id="CHEBI:17839"/>
        <dbReference type="ChEBI" id="CHEBI:33019"/>
        <dbReference type="ChEBI" id="CHEBI:72950"/>
        <dbReference type="EC" id="2.5.1.15"/>
    </reaction>
</comment>
<evidence type="ECO:0000256" key="22">
    <source>
        <dbReference type="ARBA" id="ARBA00061548"/>
    </source>
</evidence>
<comment type="pathway">
    <text evidence="6">Cofactor biosynthesis; tetrahydrofolate biosynthesis; 2-amino-4-hydroxy-6-hydroxymethyl-7,8-dihydropteridine diphosphate from 7,8-dihydroneopterin triphosphate: step 3/4.</text>
</comment>
<evidence type="ECO:0000256" key="15">
    <source>
        <dbReference type="ARBA" id="ARBA00022741"/>
    </source>
</evidence>
<dbReference type="Gene3D" id="3.30.1130.10">
    <property type="match status" value="2"/>
</dbReference>
<dbReference type="GO" id="GO:0004156">
    <property type="term" value="F:dihydropteroate synthase activity"/>
    <property type="evidence" value="ECO:0007669"/>
    <property type="project" value="UniProtKB-EC"/>
</dbReference>
<evidence type="ECO:0000256" key="2">
    <source>
        <dbReference type="ARBA" id="ARBA00000198"/>
    </source>
</evidence>
<dbReference type="EC" id="4.1.2.25" evidence="11"/>
<evidence type="ECO:0000256" key="3">
    <source>
        <dbReference type="ARBA" id="ARBA00001353"/>
    </source>
</evidence>
<comment type="catalytic activity">
    <reaction evidence="3">
        <text>7,8-dihydroneopterin = 6-hydroxymethyl-7,8-dihydropterin + glycolaldehyde</text>
        <dbReference type="Rhea" id="RHEA:10540"/>
        <dbReference type="ChEBI" id="CHEBI:17001"/>
        <dbReference type="ChEBI" id="CHEBI:17071"/>
        <dbReference type="ChEBI" id="CHEBI:44841"/>
        <dbReference type="EC" id="4.1.2.25"/>
    </reaction>
</comment>
<comment type="similarity">
    <text evidence="22">In the central section; belongs to the HPPK family.</text>
</comment>
<evidence type="ECO:0000256" key="9">
    <source>
        <dbReference type="ARBA" id="ARBA00009951"/>
    </source>
</evidence>
<evidence type="ECO:0000256" key="18">
    <source>
        <dbReference type="ARBA" id="ARBA00022842"/>
    </source>
</evidence>
<dbReference type="GO" id="GO:0005524">
    <property type="term" value="F:ATP binding"/>
    <property type="evidence" value="ECO:0007669"/>
    <property type="project" value="UniProtKB-KW"/>
</dbReference>
<dbReference type="InterPro" id="IPR000550">
    <property type="entry name" value="Hppk"/>
</dbReference>
<organism evidence="26 27">
    <name type="scientific">Tuber aestivum</name>
    <name type="common">summer truffle</name>
    <dbReference type="NCBI Taxonomy" id="59557"/>
    <lineage>
        <taxon>Eukaryota</taxon>
        <taxon>Fungi</taxon>
        <taxon>Dikarya</taxon>
        <taxon>Ascomycota</taxon>
        <taxon>Pezizomycotina</taxon>
        <taxon>Pezizomycetes</taxon>
        <taxon>Pezizales</taxon>
        <taxon>Tuberaceae</taxon>
        <taxon>Tuber</taxon>
    </lineage>
</organism>
<dbReference type="Proteomes" id="UP001412239">
    <property type="component" value="Unassembled WGS sequence"/>
</dbReference>
<dbReference type="GO" id="GO:0004150">
    <property type="term" value="F:dihydroneopterin aldolase activity"/>
    <property type="evidence" value="ECO:0007669"/>
    <property type="project" value="UniProtKB-EC"/>
</dbReference>
<keyword evidence="15" id="KW-0547">Nucleotide-binding</keyword>
<dbReference type="Gene3D" id="3.20.20.20">
    <property type="entry name" value="Dihydropteroate synthase-like"/>
    <property type="match status" value="1"/>
</dbReference>
<dbReference type="Pfam" id="PF00809">
    <property type="entry name" value="Pterin_bind"/>
    <property type="match status" value="1"/>
</dbReference>
<reference evidence="26" key="1">
    <citation type="submission" date="2015-10" db="EMBL/GenBank/DDBJ databases">
        <authorList>
            <person name="Regsiter A."/>
            <person name="william w."/>
        </authorList>
    </citation>
    <scope>NUCLEOTIDE SEQUENCE</scope>
    <source>
        <strain evidence="26">Montdore</strain>
    </source>
</reference>
<dbReference type="InterPro" id="IPR006390">
    <property type="entry name" value="DHP_synth_dom"/>
</dbReference>
<dbReference type="InterPro" id="IPR000489">
    <property type="entry name" value="Pterin-binding_dom"/>
</dbReference>
<keyword evidence="19" id="KW-0289">Folate biosynthesis</keyword>
<dbReference type="EC" id="2.7.6.3" evidence="12"/>
<dbReference type="PROSITE" id="PS00792">
    <property type="entry name" value="DHPS_1"/>
    <property type="match status" value="1"/>
</dbReference>
<comment type="pathway">
    <text evidence="7">Cofactor biosynthesis; tetrahydrofolate biosynthesis; 2-amino-4-hydroxy-6-hydroxymethyl-7,8-dihydropteridine diphosphate from 7,8-dihydroneopterin triphosphate: step 4/4.</text>
</comment>
<dbReference type="GO" id="GO:0046656">
    <property type="term" value="P:folic acid biosynthetic process"/>
    <property type="evidence" value="ECO:0007669"/>
    <property type="project" value="UniProtKB-KW"/>
</dbReference>
<dbReference type="GO" id="GO:0046872">
    <property type="term" value="F:metal ion binding"/>
    <property type="evidence" value="ECO:0007669"/>
    <property type="project" value="UniProtKB-KW"/>
</dbReference>
<dbReference type="GO" id="GO:0003848">
    <property type="term" value="F:2-amino-4-hydroxy-6-hydroxymethyldihydropteridine diphosphokinase activity"/>
    <property type="evidence" value="ECO:0007669"/>
    <property type="project" value="UniProtKB-EC"/>
</dbReference>
<comment type="catalytic activity">
    <reaction evidence="2">
        <text>6-hydroxymethyl-7,8-dihydropterin + ATP = (7,8-dihydropterin-6-yl)methyl diphosphate + AMP + H(+)</text>
        <dbReference type="Rhea" id="RHEA:11412"/>
        <dbReference type="ChEBI" id="CHEBI:15378"/>
        <dbReference type="ChEBI" id="CHEBI:30616"/>
        <dbReference type="ChEBI" id="CHEBI:44841"/>
        <dbReference type="ChEBI" id="CHEBI:72950"/>
        <dbReference type="ChEBI" id="CHEBI:456215"/>
        <dbReference type="EC" id="2.7.6.3"/>
    </reaction>
</comment>
<dbReference type="CDD" id="cd00534">
    <property type="entry name" value="DHNA_DHNTPE"/>
    <property type="match status" value="2"/>
</dbReference>
<comment type="similarity">
    <text evidence="9">In the C-terminal section; belongs to the DHPS family.</text>
</comment>
<protein>
    <recommendedName>
        <fullName evidence="23">Folic acid synthesis protein FOL1</fullName>
        <ecNumber evidence="10">2.5.1.15</ecNumber>
        <ecNumber evidence="12">2.7.6.3</ecNumber>
        <ecNumber evidence="11">4.1.2.25</ecNumber>
    </recommendedName>
    <alternativeName>
        <fullName evidence="24">Folic acid synthesis protein fol1</fullName>
    </alternativeName>
</protein>
<dbReference type="GO" id="GO:0005740">
    <property type="term" value="C:mitochondrial envelope"/>
    <property type="evidence" value="ECO:0007669"/>
    <property type="project" value="TreeGrafter"/>
</dbReference>
<evidence type="ECO:0000256" key="7">
    <source>
        <dbReference type="ARBA" id="ARBA00005051"/>
    </source>
</evidence>
<comment type="similarity">
    <text evidence="8">In the N-terminal section; belongs to the DHNA family.</text>
</comment>
<evidence type="ECO:0000313" key="27">
    <source>
        <dbReference type="Proteomes" id="UP001412239"/>
    </source>
</evidence>
<dbReference type="PANTHER" id="PTHR20941">
    <property type="entry name" value="FOLATE SYNTHESIS PROTEINS"/>
    <property type="match status" value="1"/>
</dbReference>
<evidence type="ECO:0000256" key="8">
    <source>
        <dbReference type="ARBA" id="ARBA00009640"/>
    </source>
</evidence>
<evidence type="ECO:0000256" key="1">
    <source>
        <dbReference type="ARBA" id="ARBA00000012"/>
    </source>
</evidence>
<feature type="non-terminal residue" evidence="26">
    <location>
        <position position="778"/>
    </location>
</feature>
<dbReference type="InterPro" id="IPR035907">
    <property type="entry name" value="Hppk_sf"/>
</dbReference>
<dbReference type="PROSITE" id="PS50972">
    <property type="entry name" value="PTERIN_BINDING"/>
    <property type="match status" value="1"/>
</dbReference>
<evidence type="ECO:0000256" key="21">
    <source>
        <dbReference type="ARBA" id="ARBA00058009"/>
    </source>
</evidence>
<dbReference type="EC" id="2.5.1.15" evidence="10"/>
<sequence length="778" mass="84353">MTPRLLLFPLSSPRPLIALLSRRAPGLTPAISFPAPPLKVACLMPASKQFLHQKSSSTEAMHESPSSSEGNDLIFVRSLNLKATTGVDSWGRKRPQPILLTLWLRSSIALAGSTDHLPYSINYGTVTKAITARVENDAFNSLEHLAEDVAHTALGPDINAGWVRVVVEKPRALLRADAAGIAITRRKNAEGEVLAEGSDRVFVKDLRLVTIIGVNPWEREEKQAVVINLTMHKENNPRRPLEVVEGGNFDPHYNFRSVAKRVTEHVEASDYKTVEAFVTAVAKEACVGCGISKITVRAEKPSALTFAEGPGVEITRERSFFLLEESAAEPEGKHDVFIALGSNVGDRFKAIKEAVAEVENRGIKVKRTSSLYQSAPMYYLDQPTFLNGVIQAETTLSPDDLLKTLKDIESLLGRSKSMENGPRSIDLDILLYDNLVHETPHLTIPHRKMLEREFVLRPLCDISPNKPHPLTSTAFKHHLDAIPPPPPSTPPLRTFAFLSPHLPPLDPSNPHRKTYIMAILNLTPDSFSDGGEHTTSNIVSTARELVAAGADILDLGGCSVRPHATPASLEEELARVIPAIKSLREAGIETPISIDTYRAAVAKAAVSAGADLINDVSAGTLDKDMLKTAADLAVPICLMHMRGDPCTMGSLASYPTGVIPAVISELSERVRAAEEAGVRRWNILLDPGIGFAKDMRQNLELLRGLAEVTGGIALPWVLGPSRKGFVGRITGVEVAKERAWGTAGTVAACVAGGADVVRVHDVAEMKKVVDMADAIWRQ</sequence>
<evidence type="ECO:0000256" key="17">
    <source>
        <dbReference type="ARBA" id="ARBA00022840"/>
    </source>
</evidence>
<keyword evidence="20" id="KW-0511">Multifunctional enzyme</keyword>
<dbReference type="Gene3D" id="3.30.70.560">
    <property type="entry name" value="7,8-Dihydro-6-hydroxymethylpterin-pyrophosphokinase HPPK"/>
    <property type="match status" value="1"/>
</dbReference>
<evidence type="ECO:0000259" key="25">
    <source>
        <dbReference type="PROSITE" id="PS50972"/>
    </source>
</evidence>
<dbReference type="FunFam" id="3.20.20.20:FF:000006">
    <property type="entry name" value="Dihydropteroate synthase"/>
    <property type="match status" value="1"/>
</dbReference>
<gene>
    <name evidence="26" type="ORF">GSTUAT00002578001</name>
</gene>
<evidence type="ECO:0000256" key="11">
    <source>
        <dbReference type="ARBA" id="ARBA00013043"/>
    </source>
</evidence>
<dbReference type="Pfam" id="PF02152">
    <property type="entry name" value="FolB"/>
    <property type="match status" value="2"/>
</dbReference>
<keyword evidence="18" id="KW-0460">Magnesium</keyword>
<evidence type="ECO:0000256" key="6">
    <source>
        <dbReference type="ARBA" id="ARBA00005013"/>
    </source>
</evidence>
<keyword evidence="14" id="KW-0479">Metal-binding</keyword>
<keyword evidence="16" id="KW-0418">Kinase</keyword>
<evidence type="ECO:0000256" key="12">
    <source>
        <dbReference type="ARBA" id="ARBA00013253"/>
    </source>
</evidence>
<name>A0A292Q0J9_9PEZI</name>
<dbReference type="SUPFAM" id="SSF55620">
    <property type="entry name" value="Tetrahydrobiopterin biosynthesis enzymes-like"/>
    <property type="match status" value="2"/>
</dbReference>
<dbReference type="NCBIfam" id="TIGR01496">
    <property type="entry name" value="DHPS"/>
    <property type="match status" value="1"/>
</dbReference>
<dbReference type="PANTHER" id="PTHR20941:SF1">
    <property type="entry name" value="FOLIC ACID SYNTHESIS PROTEIN FOL1"/>
    <property type="match status" value="1"/>
</dbReference>
<evidence type="ECO:0000256" key="4">
    <source>
        <dbReference type="ARBA" id="ARBA00001946"/>
    </source>
</evidence>
<evidence type="ECO:0000256" key="23">
    <source>
        <dbReference type="ARBA" id="ARBA00067568"/>
    </source>
</evidence>
<dbReference type="GO" id="GO:0016301">
    <property type="term" value="F:kinase activity"/>
    <property type="evidence" value="ECO:0007669"/>
    <property type="project" value="UniProtKB-KW"/>
</dbReference>
<feature type="domain" description="Pterin-binding" evidence="25">
    <location>
        <begin position="514"/>
        <end position="770"/>
    </location>
</feature>
<keyword evidence="27" id="KW-1185">Reference proteome</keyword>
<dbReference type="NCBIfam" id="TIGR00526">
    <property type="entry name" value="folB_dom"/>
    <property type="match status" value="2"/>
</dbReference>
<dbReference type="InterPro" id="IPR006157">
    <property type="entry name" value="FolB_dom"/>
</dbReference>
<evidence type="ECO:0000256" key="20">
    <source>
        <dbReference type="ARBA" id="ARBA00023268"/>
    </source>
</evidence>
<comment type="cofactor">
    <cofactor evidence="4">
        <name>Mg(2+)</name>
        <dbReference type="ChEBI" id="CHEBI:18420"/>
    </cofactor>
</comment>
<dbReference type="CDD" id="cd00739">
    <property type="entry name" value="DHPS"/>
    <property type="match status" value="1"/>
</dbReference>
<dbReference type="NCBIfam" id="TIGR01498">
    <property type="entry name" value="folK"/>
    <property type="match status" value="1"/>
</dbReference>
<keyword evidence="17" id="KW-0067">ATP-binding</keyword>
<evidence type="ECO:0000256" key="24">
    <source>
        <dbReference type="ARBA" id="ARBA00068111"/>
    </source>
</evidence>
<comment type="pathway">
    <text evidence="5">Cofactor biosynthesis; tetrahydrofolate biosynthesis; 7,8-dihydrofolate from 2-amino-4-hydroxy-6-hydroxymethyl-7,8-dihydropteridine diphosphate and 4-aminobenzoate: step 1/2.</text>
</comment>
<dbReference type="CDD" id="cd00483">
    <property type="entry name" value="HPPK"/>
    <property type="match status" value="1"/>
</dbReference>
<dbReference type="AlphaFoldDB" id="A0A292Q0J9"/>
<dbReference type="InterPro" id="IPR045031">
    <property type="entry name" value="DHP_synth-like"/>
</dbReference>
<evidence type="ECO:0000256" key="14">
    <source>
        <dbReference type="ARBA" id="ARBA00022723"/>
    </source>
</evidence>
<evidence type="ECO:0000256" key="19">
    <source>
        <dbReference type="ARBA" id="ARBA00022909"/>
    </source>
</evidence>
<accession>A0A292Q0J9</accession>
<evidence type="ECO:0000256" key="10">
    <source>
        <dbReference type="ARBA" id="ARBA00012458"/>
    </source>
</evidence>
<evidence type="ECO:0000256" key="5">
    <source>
        <dbReference type="ARBA" id="ARBA00004763"/>
    </source>
</evidence>
<dbReference type="GO" id="GO:0046654">
    <property type="term" value="P:tetrahydrofolate biosynthetic process"/>
    <property type="evidence" value="ECO:0007669"/>
    <property type="project" value="UniProtKB-UniPathway"/>
</dbReference>
<dbReference type="Pfam" id="PF01288">
    <property type="entry name" value="HPPK"/>
    <property type="match status" value="1"/>
</dbReference>
<dbReference type="EMBL" id="LN890974">
    <property type="protein sequence ID" value="CUS13339.1"/>
    <property type="molecule type" value="Genomic_DNA"/>
</dbReference>
<proteinExistence type="inferred from homology"/>
<dbReference type="SUPFAM" id="SSF51717">
    <property type="entry name" value="Dihydropteroate synthetase-like"/>
    <property type="match status" value="1"/>
</dbReference>
<evidence type="ECO:0000313" key="26">
    <source>
        <dbReference type="EMBL" id="CUS13339.1"/>
    </source>
</evidence>
<dbReference type="InterPro" id="IPR011005">
    <property type="entry name" value="Dihydropteroate_synth-like_sf"/>
</dbReference>